<keyword evidence="1" id="KW-0802">TPR repeat</keyword>
<keyword evidence="2" id="KW-0732">Signal</keyword>
<evidence type="ECO:0008006" key="5">
    <source>
        <dbReference type="Google" id="ProtNLM"/>
    </source>
</evidence>
<evidence type="ECO:0000313" key="4">
    <source>
        <dbReference type="Proteomes" id="UP000230052"/>
    </source>
</evidence>
<comment type="caution">
    <text evidence="3">The sequence shown here is derived from an EMBL/GenBank/DDBJ whole genome shotgun (WGS) entry which is preliminary data.</text>
</comment>
<evidence type="ECO:0000313" key="3">
    <source>
        <dbReference type="EMBL" id="PIU41173.1"/>
    </source>
</evidence>
<dbReference type="EMBL" id="PEWV01000071">
    <property type="protein sequence ID" value="PIU41173.1"/>
    <property type="molecule type" value="Genomic_DNA"/>
</dbReference>
<evidence type="ECO:0000256" key="1">
    <source>
        <dbReference type="PROSITE-ProRule" id="PRU00339"/>
    </source>
</evidence>
<name>A0A2J0KZC5_9BACT</name>
<reference evidence="3 4" key="1">
    <citation type="submission" date="2017-09" db="EMBL/GenBank/DDBJ databases">
        <title>Depth-based differentiation of microbial function through sediment-hosted aquifers and enrichment of novel symbionts in the deep terrestrial subsurface.</title>
        <authorList>
            <person name="Probst A.J."/>
            <person name="Ladd B."/>
            <person name="Jarett J.K."/>
            <person name="Geller-Mcgrath D.E."/>
            <person name="Sieber C.M."/>
            <person name="Emerson J.B."/>
            <person name="Anantharaman K."/>
            <person name="Thomas B.C."/>
            <person name="Malmstrom R."/>
            <person name="Stieglmeier M."/>
            <person name="Klingl A."/>
            <person name="Woyke T."/>
            <person name="Ryan C.M."/>
            <person name="Banfield J.F."/>
        </authorList>
    </citation>
    <scope>NUCLEOTIDE SEQUENCE [LARGE SCALE GENOMIC DNA]</scope>
    <source>
        <strain evidence="3">CG07_land_8_20_14_0_80_42_15</strain>
    </source>
</reference>
<dbReference type="AlphaFoldDB" id="A0A2J0KZC5"/>
<protein>
    <recommendedName>
        <fullName evidence="5">Carbohydrate-binding domain-containing protein</fullName>
    </recommendedName>
</protein>
<feature type="repeat" description="TPR" evidence="1">
    <location>
        <begin position="171"/>
        <end position="204"/>
    </location>
</feature>
<gene>
    <name evidence="3" type="ORF">COS99_07485</name>
</gene>
<sequence>MNRLFITFLCIIALATLCAGCIPTGGGSGDSSGSGALLPSASDVTLSFDFDKMFSANIPKKDVLLAKLIDFITMSGTCHANNLYDFVTSIRIEVTASDMAALIHITTISSPQGTYSITLSVPNGSGRLFSVELKDRNDITLYSGSMNIDVGNAGASQNISVDVNLKEGINADDYVKIGRNHLEKAELELAYVAFNTAVNLEANHSVANFFKGFTHLLLLIQKDDSSVNAAAPNADIASVLSLYANVDDIYLSSVAPDIYNEDYGDNTEDFFDDDWEEGSNVRTDSGVSAFEDVILPELDDVINDLKKAEDDAVFATTLTEDMNYGFDSLIKIDRGDIYIVEAVAYGLKAYLNHILAYRLTTDANYWYDELDKKDSAPLTYNGLQFIIDNDPGQDGEELLDFAGNSEERLSAAKDAYKAGLDKLKSGLQFVKNRSLVVKNAEDHMFNLADAQDNVDEGINQAYISRIITNIDQAKASLDEESDIITSYDGYSYDSDEEINLTPKFDELKMDLSTLFSTPNRDSLPVFYYHAPSESDLPIFDTNFPSDSTAFIDTLNDTYIAIKKDGDESFTYIEDVDDALREGLLPDEYKFKVPEATAGVTGMSGYLSDWNGIKPVIFDEEEEEKPGDRDITEVYIAQDGGVYLYVSIKLKGVPYSTPFEDGEFLDYQLRFNPGSSDINYDQAPVFIMLKGSKIDGETVWKWYLYSYGVEKREITEWSVENYATGDIVSFKIPIADLKDFFAEYWPSGTWDEKTVYVGFGVESYISSENSWDHTHSGKLAQIK</sequence>
<feature type="chain" id="PRO_5014369669" description="Carbohydrate-binding domain-containing protein" evidence="2">
    <location>
        <begin position="20"/>
        <end position="782"/>
    </location>
</feature>
<organism evidence="3 4">
    <name type="scientific">Candidatus Aquitaenariimonas noxiae</name>
    <dbReference type="NCBI Taxonomy" id="1974741"/>
    <lineage>
        <taxon>Bacteria</taxon>
        <taxon>Pseudomonadati</taxon>
        <taxon>Candidatus Omnitrophota</taxon>
        <taxon>Candidatus Aquitaenariimonas</taxon>
    </lineage>
</organism>
<feature type="signal peptide" evidence="2">
    <location>
        <begin position="1"/>
        <end position="19"/>
    </location>
</feature>
<accession>A0A2J0KZC5</accession>
<evidence type="ECO:0000256" key="2">
    <source>
        <dbReference type="SAM" id="SignalP"/>
    </source>
</evidence>
<proteinExistence type="predicted"/>
<dbReference type="InterPro" id="IPR019734">
    <property type="entry name" value="TPR_rpt"/>
</dbReference>
<dbReference type="Proteomes" id="UP000230052">
    <property type="component" value="Unassembled WGS sequence"/>
</dbReference>
<dbReference type="PROSITE" id="PS50005">
    <property type="entry name" value="TPR"/>
    <property type="match status" value="1"/>
</dbReference>